<dbReference type="InterPro" id="IPR011006">
    <property type="entry name" value="CheY-like_superfamily"/>
</dbReference>
<dbReference type="PANTHER" id="PTHR44591:SF3">
    <property type="entry name" value="RESPONSE REGULATORY DOMAIN-CONTAINING PROTEIN"/>
    <property type="match status" value="1"/>
</dbReference>
<dbReference type="Proteomes" id="UP000695562">
    <property type="component" value="Unassembled WGS sequence"/>
</dbReference>
<organism evidence="4 5">
    <name type="scientific">Polysphondylium violaceum</name>
    <dbReference type="NCBI Taxonomy" id="133409"/>
    <lineage>
        <taxon>Eukaryota</taxon>
        <taxon>Amoebozoa</taxon>
        <taxon>Evosea</taxon>
        <taxon>Eumycetozoa</taxon>
        <taxon>Dictyostelia</taxon>
        <taxon>Dictyosteliales</taxon>
        <taxon>Dictyosteliaceae</taxon>
        <taxon>Polysphondylium</taxon>
    </lineage>
</organism>
<keyword evidence="5" id="KW-1185">Reference proteome</keyword>
<evidence type="ECO:0000313" key="5">
    <source>
        <dbReference type="Proteomes" id="UP000695562"/>
    </source>
</evidence>
<dbReference type="InterPro" id="IPR050595">
    <property type="entry name" value="Bact_response_regulator"/>
</dbReference>
<dbReference type="InterPro" id="IPR032675">
    <property type="entry name" value="LRR_dom_sf"/>
</dbReference>
<dbReference type="EMBL" id="AJWJ01000425">
    <property type="protein sequence ID" value="KAF2070985.1"/>
    <property type="molecule type" value="Genomic_DNA"/>
</dbReference>
<evidence type="ECO:0000313" key="4">
    <source>
        <dbReference type="EMBL" id="KAF2070985.1"/>
    </source>
</evidence>
<dbReference type="Gene3D" id="3.80.10.10">
    <property type="entry name" value="Ribonuclease Inhibitor"/>
    <property type="match status" value="1"/>
</dbReference>
<keyword evidence="1 2" id="KW-0597">Phosphoprotein</keyword>
<evidence type="ECO:0000256" key="1">
    <source>
        <dbReference type="ARBA" id="ARBA00022553"/>
    </source>
</evidence>
<accession>A0A8J4PQI8</accession>
<sequence>MLSLKDYCVNYIINILKTHCNSNSSRSNNNNNNELVSNFNQLHIDSSSKSSNEEDKLKSLQLDLLSNDILEYLLSIYKNIEKCKFNNVFLYILLDCNIQTLDLSNEDNIDYSTLNFNNRKSVNSLLVLKISNLNNDSYNSNNSNSLTSTSSTTIGDDLFFINLIQPFQYLNELNLSYCTYLDGSCFKVLLNNLLNSLNILNLRGCSLFNSENLKYIGKLKLLKQIILSKTKIEAKDLNYLIDCKQLLVLKLNHCHGITRESLSYISKIESLQQLYLNHCTSLSDKDSFKSFVNSKIKLLDISYCFINDDSIGNISLNNSTQDQDNQQQQKPQFTNDLLKLQNLTSLSIRYNQLTPSFLKGLSNEKVLLSKYKKIDLRQSNFINVESCLCLYPYLCERDSELYISSNSNSRRYKLMDNKSSKVDLQELYNSYNNTTINSENQMALNKSSLRISIIEKQQHTPLILLGEDEKFQASIVKNVLERKNFDVRIATNGKTAFEMFCETPFFVLVIMDIYMPIVNGLSSIKMIRQFEKSNNRQRTPIIICSGNDQVIKSNQQHEETGGDAFISKPFRPNLVDLIIKMTSSKLAYLQAK</sequence>
<gene>
    <name evidence="4" type="ORF">CYY_007701</name>
</gene>
<dbReference type="GO" id="GO:0000160">
    <property type="term" value="P:phosphorelay signal transduction system"/>
    <property type="evidence" value="ECO:0007669"/>
    <property type="project" value="InterPro"/>
</dbReference>
<proteinExistence type="predicted"/>
<name>A0A8J4PQI8_9MYCE</name>
<reference evidence="4" key="1">
    <citation type="submission" date="2020-01" db="EMBL/GenBank/DDBJ databases">
        <title>Development of genomics and gene disruption for Polysphondylium violaceum indicates a role for the polyketide synthase stlB in stalk morphogenesis.</title>
        <authorList>
            <person name="Narita B."/>
            <person name="Kawabe Y."/>
            <person name="Kin K."/>
            <person name="Saito T."/>
            <person name="Gibbs R."/>
            <person name="Kuspa A."/>
            <person name="Muzny D."/>
            <person name="Queller D."/>
            <person name="Richards S."/>
            <person name="Strassman J."/>
            <person name="Sucgang R."/>
            <person name="Worley K."/>
            <person name="Schaap P."/>
        </authorList>
    </citation>
    <scope>NUCLEOTIDE SEQUENCE</scope>
    <source>
        <strain evidence="4">QSvi11</strain>
    </source>
</reference>
<dbReference type="CDD" id="cd17546">
    <property type="entry name" value="REC_hyHK_CKI1_RcsC-like"/>
    <property type="match status" value="1"/>
</dbReference>
<evidence type="ECO:0000256" key="2">
    <source>
        <dbReference type="PROSITE-ProRule" id="PRU00169"/>
    </source>
</evidence>
<dbReference type="InterPro" id="IPR001789">
    <property type="entry name" value="Sig_transdc_resp-reg_receiver"/>
</dbReference>
<dbReference type="PANTHER" id="PTHR44591">
    <property type="entry name" value="STRESS RESPONSE REGULATOR PROTEIN 1"/>
    <property type="match status" value="1"/>
</dbReference>
<feature type="domain" description="Response regulatory" evidence="3">
    <location>
        <begin position="462"/>
        <end position="583"/>
    </location>
</feature>
<protein>
    <recommendedName>
        <fullName evidence="3">Response regulatory domain-containing protein</fullName>
    </recommendedName>
</protein>
<dbReference type="PROSITE" id="PS50110">
    <property type="entry name" value="RESPONSE_REGULATORY"/>
    <property type="match status" value="1"/>
</dbReference>
<dbReference type="SUPFAM" id="SSF52172">
    <property type="entry name" value="CheY-like"/>
    <property type="match status" value="1"/>
</dbReference>
<dbReference type="AlphaFoldDB" id="A0A8J4PQI8"/>
<dbReference type="SMART" id="SM00448">
    <property type="entry name" value="REC"/>
    <property type="match status" value="1"/>
</dbReference>
<feature type="modified residue" description="4-aspartylphosphate" evidence="2">
    <location>
        <position position="512"/>
    </location>
</feature>
<dbReference type="SUPFAM" id="SSF52047">
    <property type="entry name" value="RNI-like"/>
    <property type="match status" value="1"/>
</dbReference>
<evidence type="ECO:0000259" key="3">
    <source>
        <dbReference type="PROSITE" id="PS50110"/>
    </source>
</evidence>
<comment type="caution">
    <text evidence="4">The sequence shown here is derived from an EMBL/GenBank/DDBJ whole genome shotgun (WGS) entry which is preliminary data.</text>
</comment>
<dbReference type="Gene3D" id="3.40.50.2300">
    <property type="match status" value="1"/>
</dbReference>
<dbReference type="OrthoDB" id="60033at2759"/>
<dbReference type="Pfam" id="PF00072">
    <property type="entry name" value="Response_reg"/>
    <property type="match status" value="1"/>
</dbReference>